<sequence length="149" mass="16668">MDIMGLSKRMFDHLGQMSPKRAEATNTTSAIDQSAKPTQVLTGSISQQLQQIAQRFDVRSLEVSDVIPLQQALKDSGLINDTQVRAQGMLTQMAYHHYESGPMNLESSLQEHVGRMRERPTVLADHRESQHLMNIIKNLQSARAEIDAA</sequence>
<name>Q1N346_9GAMM</name>
<dbReference type="RefSeq" id="WP_007018534.1">
    <property type="nucleotide sequence ID" value="NZ_CH724117.1"/>
</dbReference>
<organism evidence="1 2">
    <name type="scientific">Bermanella marisrubri</name>
    <dbReference type="NCBI Taxonomy" id="207949"/>
    <lineage>
        <taxon>Bacteria</taxon>
        <taxon>Pseudomonadati</taxon>
        <taxon>Pseudomonadota</taxon>
        <taxon>Gammaproteobacteria</taxon>
        <taxon>Oceanospirillales</taxon>
        <taxon>Oceanospirillaceae</taxon>
        <taxon>Bermanella</taxon>
    </lineage>
</organism>
<accession>Q1N346</accession>
<proteinExistence type="predicted"/>
<reference evidence="1 2" key="1">
    <citation type="submission" date="2006-03" db="EMBL/GenBank/DDBJ databases">
        <authorList>
            <person name="Pinhassi J."/>
            <person name="Pedros-Alio C."/>
            <person name="Ferriera S."/>
            <person name="Johnson J."/>
            <person name="Kravitz S."/>
            <person name="Halpern A."/>
            <person name="Remington K."/>
            <person name="Beeson K."/>
            <person name="Tran B."/>
            <person name="Rogers Y.-H."/>
            <person name="Friedman R."/>
            <person name="Venter J.C."/>
        </authorList>
    </citation>
    <scope>NUCLEOTIDE SEQUENCE [LARGE SCALE GENOMIC DNA]</scope>
    <source>
        <strain evidence="1 2">RED65</strain>
    </source>
</reference>
<evidence type="ECO:0000313" key="1">
    <source>
        <dbReference type="EMBL" id="EAT12745.1"/>
    </source>
</evidence>
<dbReference type="HOGENOM" id="CLU_1746097_0_0_6"/>
<dbReference type="AlphaFoldDB" id="Q1N346"/>
<dbReference type="Proteomes" id="UP000004263">
    <property type="component" value="Unassembled WGS sequence"/>
</dbReference>
<gene>
    <name evidence="1" type="ORF">RED65_13712</name>
</gene>
<comment type="caution">
    <text evidence="1">The sequence shown here is derived from an EMBL/GenBank/DDBJ whole genome shotgun (WGS) entry which is preliminary data.</text>
</comment>
<protein>
    <submittedName>
        <fullName evidence="1">Uncharacterized protein</fullName>
    </submittedName>
</protein>
<evidence type="ECO:0000313" key="2">
    <source>
        <dbReference type="Proteomes" id="UP000004263"/>
    </source>
</evidence>
<keyword evidence="2" id="KW-1185">Reference proteome</keyword>
<dbReference type="EMBL" id="AAQH01000005">
    <property type="protein sequence ID" value="EAT12745.1"/>
    <property type="molecule type" value="Genomic_DNA"/>
</dbReference>